<dbReference type="RefSeq" id="WP_138326692.1">
    <property type="nucleotide sequence ID" value="NZ_VCDI01000005.1"/>
</dbReference>
<dbReference type="InterPro" id="IPR003439">
    <property type="entry name" value="ABC_transporter-like_ATP-bd"/>
</dbReference>
<dbReference type="Gene3D" id="3.40.50.300">
    <property type="entry name" value="P-loop containing nucleotide triphosphate hydrolases"/>
    <property type="match status" value="1"/>
</dbReference>
<keyword evidence="3" id="KW-0997">Cell inner membrane</keyword>
<dbReference type="SUPFAM" id="SSF52540">
    <property type="entry name" value="P-loop containing nucleoside triphosphate hydrolases"/>
    <property type="match status" value="1"/>
</dbReference>
<keyword evidence="2" id="KW-1003">Cell membrane</keyword>
<dbReference type="PROSITE" id="PS50893">
    <property type="entry name" value="ABC_TRANSPORTER_2"/>
    <property type="match status" value="1"/>
</dbReference>
<dbReference type="AlphaFoldDB" id="A0A5R9J238"/>
<dbReference type="Pfam" id="PF08402">
    <property type="entry name" value="TOBE_2"/>
    <property type="match status" value="1"/>
</dbReference>
<keyword evidence="1" id="KW-0813">Transport</keyword>
<evidence type="ECO:0000259" key="6">
    <source>
        <dbReference type="PROSITE" id="PS50893"/>
    </source>
</evidence>
<reference evidence="7 8" key="1">
    <citation type="submission" date="2019-05" db="EMBL/GenBank/DDBJ databases">
        <authorList>
            <person name="Pankratov T."/>
            <person name="Grouzdev D."/>
        </authorList>
    </citation>
    <scope>NUCLEOTIDE SEQUENCE [LARGE SCALE GENOMIC DNA]</scope>
    <source>
        <strain evidence="7 8">KEBCLARHB70R</strain>
    </source>
</reference>
<evidence type="ECO:0000256" key="5">
    <source>
        <dbReference type="ARBA" id="ARBA00023136"/>
    </source>
</evidence>
<keyword evidence="4" id="KW-1278">Translocase</keyword>
<dbReference type="PANTHER" id="PTHR42781:SF1">
    <property type="entry name" value="THIAMINE IMPORT ATP-BINDING PROTEIN THIQ"/>
    <property type="match status" value="1"/>
</dbReference>
<comment type="caution">
    <text evidence="7">The sequence shown here is derived from an EMBL/GenBank/DDBJ whole genome shotgun (WGS) entry which is preliminary data.</text>
</comment>
<gene>
    <name evidence="7" type="ORF">FE263_14170</name>
</gene>
<evidence type="ECO:0000313" key="7">
    <source>
        <dbReference type="EMBL" id="TLU71622.1"/>
    </source>
</evidence>
<evidence type="ECO:0000256" key="1">
    <source>
        <dbReference type="ARBA" id="ARBA00022448"/>
    </source>
</evidence>
<evidence type="ECO:0000313" key="8">
    <source>
        <dbReference type="Proteomes" id="UP000305654"/>
    </source>
</evidence>
<dbReference type="InterPro" id="IPR050093">
    <property type="entry name" value="ABC_SmlMolc_Importer"/>
</dbReference>
<dbReference type="GO" id="GO:0022857">
    <property type="term" value="F:transmembrane transporter activity"/>
    <property type="evidence" value="ECO:0007669"/>
    <property type="project" value="InterPro"/>
</dbReference>
<dbReference type="GO" id="GO:0005524">
    <property type="term" value="F:ATP binding"/>
    <property type="evidence" value="ECO:0007669"/>
    <property type="project" value="UniProtKB-KW"/>
</dbReference>
<dbReference type="Proteomes" id="UP000305654">
    <property type="component" value="Unassembled WGS sequence"/>
</dbReference>
<keyword evidence="8" id="KW-1185">Reference proteome</keyword>
<protein>
    <submittedName>
        <fullName evidence="7">ABC transporter ATP-binding protein</fullName>
    </submittedName>
</protein>
<dbReference type="GO" id="GO:0016887">
    <property type="term" value="F:ATP hydrolysis activity"/>
    <property type="evidence" value="ECO:0007669"/>
    <property type="project" value="InterPro"/>
</dbReference>
<evidence type="ECO:0000256" key="3">
    <source>
        <dbReference type="ARBA" id="ARBA00022519"/>
    </source>
</evidence>
<evidence type="ECO:0000256" key="4">
    <source>
        <dbReference type="ARBA" id="ARBA00022967"/>
    </source>
</evidence>
<keyword evidence="7" id="KW-0067">ATP-binding</keyword>
<dbReference type="SUPFAM" id="SSF50331">
    <property type="entry name" value="MOP-like"/>
    <property type="match status" value="1"/>
</dbReference>
<dbReference type="InterPro" id="IPR013611">
    <property type="entry name" value="Transp-assoc_OB_typ2"/>
</dbReference>
<proteinExistence type="predicted"/>
<organism evidence="7 8">
    <name type="scientific">Lichenicoccus roseus</name>
    <dbReference type="NCBI Taxonomy" id="2683649"/>
    <lineage>
        <taxon>Bacteria</taxon>
        <taxon>Pseudomonadati</taxon>
        <taxon>Pseudomonadota</taxon>
        <taxon>Alphaproteobacteria</taxon>
        <taxon>Acetobacterales</taxon>
        <taxon>Acetobacteraceae</taxon>
        <taxon>Lichenicoccus</taxon>
    </lineage>
</organism>
<accession>A0A5R9J238</accession>
<dbReference type="EMBL" id="VCDI01000005">
    <property type="protein sequence ID" value="TLU71622.1"/>
    <property type="molecule type" value="Genomic_DNA"/>
</dbReference>
<dbReference type="GO" id="GO:0043190">
    <property type="term" value="C:ATP-binding cassette (ABC) transporter complex"/>
    <property type="evidence" value="ECO:0007669"/>
    <property type="project" value="InterPro"/>
</dbReference>
<dbReference type="PANTHER" id="PTHR42781">
    <property type="entry name" value="SPERMIDINE/PUTRESCINE IMPORT ATP-BINDING PROTEIN POTA"/>
    <property type="match status" value="1"/>
</dbReference>
<dbReference type="InterPro" id="IPR008995">
    <property type="entry name" value="Mo/tungstate-bd_C_term_dom"/>
</dbReference>
<feature type="domain" description="ABC transporter" evidence="6">
    <location>
        <begin position="7"/>
        <end position="241"/>
    </location>
</feature>
<keyword evidence="7" id="KW-0547">Nucleotide-binding</keyword>
<dbReference type="OrthoDB" id="7280760at2"/>
<dbReference type="InterPro" id="IPR027417">
    <property type="entry name" value="P-loop_NTPase"/>
</dbReference>
<name>A0A5R9J238_9PROT</name>
<dbReference type="Pfam" id="PF00005">
    <property type="entry name" value="ABC_tran"/>
    <property type="match status" value="1"/>
</dbReference>
<evidence type="ECO:0000256" key="2">
    <source>
        <dbReference type="ARBA" id="ARBA00022475"/>
    </source>
</evidence>
<keyword evidence="5" id="KW-0472">Membrane</keyword>
<sequence length="376" mass="39745">MSPERALEVQDLLLSTAAAGNPATANQALSLSVGGGESITLLGLRDGGAPDLLDTIAGHLPAAAGRIRVDGRDVAALPPGDRRIGLISARDPLFRHLTVRRNIGFPLRARRVPEPERTHRVDQLLALLGLEADADRRPRDLSPARTVRAALARALAADPAFILLDDPFAALDPVSRRELHQVLRQLVSARGLGLLLATSDREDALSLGGRIGILDRGRLRQLATAPELLDRPADETVATVFGGANSLTGQVQDIEDDVALVRLSAGPTVEAMAAEGLQAGMLCIVCIRPERVAVAFLSGAPSASGDGQLGSDVLPATLSETVHLGDHLRLRFRLAGGGEMVVHRPASQPTSQLKRDRPAELAWQPSHAIAFPAPDM</sequence>